<dbReference type="OrthoDB" id="9810906at2"/>
<dbReference type="SMART" id="SM00854">
    <property type="entry name" value="PGA_cap"/>
    <property type="match status" value="1"/>
</dbReference>
<dbReference type="InterPro" id="IPR019079">
    <property type="entry name" value="Capsule_synth_CapA"/>
</dbReference>
<dbReference type="SUPFAM" id="SSF56300">
    <property type="entry name" value="Metallo-dependent phosphatases"/>
    <property type="match status" value="1"/>
</dbReference>
<evidence type="ECO:0000256" key="2">
    <source>
        <dbReference type="SAM" id="SignalP"/>
    </source>
</evidence>
<accession>A0A1H2B921</accession>
<dbReference type="RefSeq" id="WP_091377017.1">
    <property type="nucleotide sequence ID" value="NZ_LT629740.1"/>
</dbReference>
<evidence type="ECO:0000313" key="5">
    <source>
        <dbReference type="Proteomes" id="UP000199679"/>
    </source>
</evidence>
<name>A0A1H2B921_MUCMA</name>
<dbReference type="STRING" id="652787.SAMN05216490_3962"/>
<dbReference type="PROSITE" id="PS51257">
    <property type="entry name" value="PROKAR_LIPOPROTEIN"/>
    <property type="match status" value="1"/>
</dbReference>
<dbReference type="CDD" id="cd07381">
    <property type="entry name" value="MPP_CapA"/>
    <property type="match status" value="1"/>
</dbReference>
<evidence type="ECO:0000256" key="1">
    <source>
        <dbReference type="ARBA" id="ARBA00005662"/>
    </source>
</evidence>
<dbReference type="InterPro" id="IPR052169">
    <property type="entry name" value="CW_Biosynth-Accessory"/>
</dbReference>
<keyword evidence="5" id="KW-1185">Reference proteome</keyword>
<dbReference type="EMBL" id="LT629740">
    <property type="protein sequence ID" value="SDT54296.1"/>
    <property type="molecule type" value="Genomic_DNA"/>
</dbReference>
<keyword evidence="2" id="KW-0732">Signal</keyword>
<dbReference type="PANTHER" id="PTHR33393:SF11">
    <property type="entry name" value="POLYGLUTAMINE SYNTHESIS ACCESSORY PROTEIN RV0574C-RELATED"/>
    <property type="match status" value="1"/>
</dbReference>
<dbReference type="AlphaFoldDB" id="A0A1H2B921"/>
<dbReference type="Gene3D" id="3.60.21.10">
    <property type="match status" value="1"/>
</dbReference>
<feature type="chain" id="PRO_5009269687" evidence="2">
    <location>
        <begin position="24"/>
        <end position="376"/>
    </location>
</feature>
<evidence type="ECO:0000313" key="4">
    <source>
        <dbReference type="EMBL" id="SDT54296.1"/>
    </source>
</evidence>
<feature type="signal peptide" evidence="2">
    <location>
        <begin position="1"/>
        <end position="23"/>
    </location>
</feature>
<sequence>MKILRLLFVVYVILAFQSCIEQAAREPAYHLPKIPAKQITLKPVQHDTLCIAAVGDIMLGTSYPDDKTLPPDSAKESFTAVAKYLQGNDITFGNLEGTLLDTGGPVNYKLHQLVKAYLFRMPLHCGFVLKDAGFNLLSIANNHIDDFGNNGRISTVKMLDSCGIHYAGLKTYPSTIFEVNGIKYGFCAFSPNSQTVSLLDLNGATQIIRRLKQHCDVVIVSFHGGGEGVEFEHVPLDKETYVGENRGNVYAFAHNAIDAGADLIFGNGPHVTRAMELYKNRLIAYSLGNFCTYKCVSVAGICGIAPLLRVHINKKGEFLNGRIIAIKQTHYNGLEPDTLNTVVKRVKMLTAIDFPESGLSIGDDGMIVKAALDTTQ</sequence>
<protein>
    <submittedName>
        <fullName evidence="4">Capsule synthesis protein PGA_cap</fullName>
    </submittedName>
</protein>
<gene>
    <name evidence="4" type="ORF">SAMN05216490_3962</name>
</gene>
<evidence type="ECO:0000259" key="3">
    <source>
        <dbReference type="SMART" id="SM00854"/>
    </source>
</evidence>
<dbReference type="Pfam" id="PF09587">
    <property type="entry name" value="PGA_cap"/>
    <property type="match status" value="1"/>
</dbReference>
<feature type="domain" description="Capsule synthesis protein CapA" evidence="3">
    <location>
        <begin position="50"/>
        <end position="294"/>
    </location>
</feature>
<dbReference type="Proteomes" id="UP000199679">
    <property type="component" value="Chromosome I"/>
</dbReference>
<reference evidence="4 5" key="1">
    <citation type="submission" date="2016-10" db="EMBL/GenBank/DDBJ databases">
        <authorList>
            <person name="de Groot N.N."/>
        </authorList>
    </citation>
    <scope>NUCLEOTIDE SEQUENCE [LARGE SCALE GENOMIC DNA]</scope>
    <source>
        <strain evidence="4 5">MP1X4</strain>
    </source>
</reference>
<dbReference type="PANTHER" id="PTHR33393">
    <property type="entry name" value="POLYGLUTAMINE SYNTHESIS ACCESSORY PROTEIN RV0574C-RELATED"/>
    <property type="match status" value="1"/>
</dbReference>
<comment type="similarity">
    <text evidence="1">Belongs to the CapA family.</text>
</comment>
<organism evidence="4 5">
    <name type="scientific">Mucilaginibacter mallensis</name>
    <dbReference type="NCBI Taxonomy" id="652787"/>
    <lineage>
        <taxon>Bacteria</taxon>
        <taxon>Pseudomonadati</taxon>
        <taxon>Bacteroidota</taxon>
        <taxon>Sphingobacteriia</taxon>
        <taxon>Sphingobacteriales</taxon>
        <taxon>Sphingobacteriaceae</taxon>
        <taxon>Mucilaginibacter</taxon>
    </lineage>
</organism>
<proteinExistence type="inferred from homology"/>
<dbReference type="InterPro" id="IPR029052">
    <property type="entry name" value="Metallo-depent_PP-like"/>
</dbReference>